<feature type="region of interest" description="Disordered" evidence="1">
    <location>
        <begin position="1"/>
        <end position="28"/>
    </location>
</feature>
<proteinExistence type="predicted"/>
<sequence length="103" mass="12220">MFYGGVRQQHTAVQDSGDSNEVSDKEEKSRIVDDRFTFLGIAILLPKRSTWKVIQWLSQYFVRKEDLYENFHKEKYAQLFSLRSNNNKAPSFKLQVDFLYFSV</sequence>
<organism evidence="2 3">
    <name type="scientific">Vigna unguiculata</name>
    <name type="common">Cowpea</name>
    <dbReference type="NCBI Taxonomy" id="3917"/>
    <lineage>
        <taxon>Eukaryota</taxon>
        <taxon>Viridiplantae</taxon>
        <taxon>Streptophyta</taxon>
        <taxon>Embryophyta</taxon>
        <taxon>Tracheophyta</taxon>
        <taxon>Spermatophyta</taxon>
        <taxon>Magnoliopsida</taxon>
        <taxon>eudicotyledons</taxon>
        <taxon>Gunneridae</taxon>
        <taxon>Pentapetalae</taxon>
        <taxon>rosids</taxon>
        <taxon>fabids</taxon>
        <taxon>Fabales</taxon>
        <taxon>Fabaceae</taxon>
        <taxon>Papilionoideae</taxon>
        <taxon>50 kb inversion clade</taxon>
        <taxon>NPAAA clade</taxon>
        <taxon>indigoferoid/millettioid clade</taxon>
        <taxon>Phaseoleae</taxon>
        <taxon>Vigna</taxon>
    </lineage>
</organism>
<name>A0A4D6N0M9_VIGUN</name>
<feature type="compositionally biased region" description="Polar residues" evidence="1">
    <location>
        <begin position="8"/>
        <end position="20"/>
    </location>
</feature>
<dbReference type="AlphaFoldDB" id="A0A4D6N0M9"/>
<evidence type="ECO:0000256" key="1">
    <source>
        <dbReference type="SAM" id="MobiDB-lite"/>
    </source>
</evidence>
<dbReference type="Proteomes" id="UP000501690">
    <property type="component" value="Linkage Group LG9"/>
</dbReference>
<keyword evidence="3" id="KW-1185">Reference proteome</keyword>
<evidence type="ECO:0000313" key="3">
    <source>
        <dbReference type="Proteomes" id="UP000501690"/>
    </source>
</evidence>
<evidence type="ECO:0000313" key="2">
    <source>
        <dbReference type="EMBL" id="QCE06444.1"/>
    </source>
</evidence>
<gene>
    <name evidence="2" type="ORF">DEO72_LG9g1456</name>
</gene>
<dbReference type="EMBL" id="CP039353">
    <property type="protein sequence ID" value="QCE06444.1"/>
    <property type="molecule type" value="Genomic_DNA"/>
</dbReference>
<protein>
    <submittedName>
        <fullName evidence="2">Uncharacterized protein</fullName>
    </submittedName>
</protein>
<accession>A0A4D6N0M9</accession>
<reference evidence="2 3" key="1">
    <citation type="submission" date="2019-04" db="EMBL/GenBank/DDBJ databases">
        <title>An improved genome assembly and genetic linkage map for asparagus bean, Vigna unguiculata ssp. sesquipedialis.</title>
        <authorList>
            <person name="Xia Q."/>
            <person name="Zhang R."/>
            <person name="Dong Y."/>
        </authorList>
    </citation>
    <scope>NUCLEOTIDE SEQUENCE [LARGE SCALE GENOMIC DNA]</scope>
    <source>
        <tissue evidence="2">Leaf</tissue>
    </source>
</reference>